<keyword evidence="2" id="KW-1185">Reference proteome</keyword>
<feature type="non-terminal residue" evidence="1">
    <location>
        <position position="97"/>
    </location>
</feature>
<proteinExistence type="predicted"/>
<dbReference type="AlphaFoldDB" id="A0A9P6K9Y8"/>
<comment type="caution">
    <text evidence="1">The sequence shown here is derived from an EMBL/GenBank/DDBJ whole genome shotgun (WGS) entry which is preliminary data.</text>
</comment>
<organism evidence="1 2">
    <name type="scientific">Lunasporangiospora selenospora</name>
    <dbReference type="NCBI Taxonomy" id="979761"/>
    <lineage>
        <taxon>Eukaryota</taxon>
        <taxon>Fungi</taxon>
        <taxon>Fungi incertae sedis</taxon>
        <taxon>Mucoromycota</taxon>
        <taxon>Mortierellomycotina</taxon>
        <taxon>Mortierellomycetes</taxon>
        <taxon>Mortierellales</taxon>
        <taxon>Mortierellaceae</taxon>
        <taxon>Lunasporangiospora</taxon>
    </lineage>
</organism>
<protein>
    <submittedName>
        <fullName evidence="1">Uncharacterized protein</fullName>
    </submittedName>
</protein>
<dbReference type="Proteomes" id="UP000780801">
    <property type="component" value="Unassembled WGS sequence"/>
</dbReference>
<dbReference type="EMBL" id="JAABOA010005203">
    <property type="protein sequence ID" value="KAF9577166.1"/>
    <property type="molecule type" value="Genomic_DNA"/>
</dbReference>
<gene>
    <name evidence="1" type="ORF">BGW38_007804</name>
</gene>
<name>A0A9P6K9Y8_9FUNG</name>
<evidence type="ECO:0000313" key="1">
    <source>
        <dbReference type="EMBL" id="KAF9577166.1"/>
    </source>
</evidence>
<sequence length="97" mass="10085">LRLGTIEAGNGLEVGEKEAASELGRAEHGDQAHADSLALASVVAHACAKGLDHIAFFDPNDTCGHVGDVSRLAENACSLRHCSRGNAAEDDALLEQH</sequence>
<reference evidence="1" key="1">
    <citation type="journal article" date="2020" name="Fungal Divers.">
        <title>Resolving the Mortierellaceae phylogeny through synthesis of multi-gene phylogenetics and phylogenomics.</title>
        <authorList>
            <person name="Vandepol N."/>
            <person name="Liber J."/>
            <person name="Desiro A."/>
            <person name="Na H."/>
            <person name="Kennedy M."/>
            <person name="Barry K."/>
            <person name="Grigoriev I.V."/>
            <person name="Miller A.N."/>
            <person name="O'Donnell K."/>
            <person name="Stajich J.E."/>
            <person name="Bonito G."/>
        </authorList>
    </citation>
    <scope>NUCLEOTIDE SEQUENCE</scope>
    <source>
        <strain evidence="1">KOD1015</strain>
    </source>
</reference>
<accession>A0A9P6K9Y8</accession>
<evidence type="ECO:0000313" key="2">
    <source>
        <dbReference type="Proteomes" id="UP000780801"/>
    </source>
</evidence>
<feature type="non-terminal residue" evidence="1">
    <location>
        <position position="1"/>
    </location>
</feature>